<feature type="region of interest" description="Disordered" evidence="1">
    <location>
        <begin position="150"/>
        <end position="214"/>
    </location>
</feature>
<organism evidence="3 4">
    <name type="scientific">Hermanssonia centrifuga</name>
    <dbReference type="NCBI Taxonomy" id="98765"/>
    <lineage>
        <taxon>Eukaryota</taxon>
        <taxon>Fungi</taxon>
        <taxon>Dikarya</taxon>
        <taxon>Basidiomycota</taxon>
        <taxon>Agaricomycotina</taxon>
        <taxon>Agaricomycetes</taxon>
        <taxon>Polyporales</taxon>
        <taxon>Meruliaceae</taxon>
        <taxon>Hermanssonia</taxon>
    </lineage>
</organism>
<keyword evidence="4" id="KW-1185">Reference proteome</keyword>
<feature type="transmembrane region" description="Helical" evidence="2">
    <location>
        <begin position="221"/>
        <end position="244"/>
    </location>
</feature>
<reference evidence="3 4" key="1">
    <citation type="submission" date="2018-02" db="EMBL/GenBank/DDBJ databases">
        <title>Genome sequence of the basidiomycete white-rot fungus Phlebia centrifuga.</title>
        <authorList>
            <person name="Granchi Z."/>
            <person name="Peng M."/>
            <person name="de Vries R.P."/>
            <person name="Hilden K."/>
            <person name="Makela M.R."/>
            <person name="Grigoriev I."/>
            <person name="Riley R."/>
        </authorList>
    </citation>
    <scope>NUCLEOTIDE SEQUENCE [LARGE SCALE GENOMIC DNA]</scope>
    <source>
        <strain evidence="3 4">FBCC195</strain>
    </source>
</reference>
<sequence length="457" mass="47070">MGDAGAVIVDDQYDGDSYTIYYEGPDWYDITTDNQAIRNGTLSESQGLGDYSYLFFGSSISVYGTVGGAQKGKPATAVTSVYSVDNVVMTTYTAPNSTDETDGVLFFTSGTLDVKDHYLSVNITSATADYPYLLDYLIFIPPPTLTSDAIPSSSSSSASGSSSQSSSSTSLSWNGGSLLPGTATKSVASSDSSSSSTSSASQSTTAAPQADNVTSRSSHHAGAIAGGVVGGLIFLLAVLAAIFWCRRRREGRPRDVDFPEDKPVPDVNANGGIIGVTPYMLPRDYNTSSASVIPRETAAPLTPGSVSGTPAVVPSRGKVPLPQVSSPLAGPSVLPRAGTPSQNSHQRLLETESSGVSDTSGSGSDNRSQQAVARERAHGNGSMGDTSSGSNGRQVRLPKGARSPLPGPSGASPARQPAVHADSGLRFPGGVLPSGVVDDEVLSQAPTEFPPAYTPRQ</sequence>
<protein>
    <submittedName>
        <fullName evidence="3">Uncharacterized protein</fullName>
    </submittedName>
</protein>
<proteinExistence type="predicted"/>
<feature type="compositionally biased region" description="Polar residues" evidence="1">
    <location>
        <begin position="383"/>
        <end position="393"/>
    </location>
</feature>
<keyword evidence="2" id="KW-0472">Membrane</keyword>
<dbReference type="STRING" id="98765.A0A2R6PMY7"/>
<evidence type="ECO:0000313" key="3">
    <source>
        <dbReference type="EMBL" id="PSR93778.1"/>
    </source>
</evidence>
<feature type="compositionally biased region" description="Low complexity" evidence="1">
    <location>
        <begin position="152"/>
        <end position="207"/>
    </location>
</feature>
<comment type="caution">
    <text evidence="3">The sequence shown here is derived from an EMBL/GenBank/DDBJ whole genome shotgun (WGS) entry which is preliminary data.</text>
</comment>
<dbReference type="OrthoDB" id="2756615at2759"/>
<evidence type="ECO:0000256" key="1">
    <source>
        <dbReference type="SAM" id="MobiDB-lite"/>
    </source>
</evidence>
<keyword evidence="2" id="KW-0812">Transmembrane</keyword>
<dbReference type="EMBL" id="MLYV02000468">
    <property type="protein sequence ID" value="PSR93778.1"/>
    <property type="molecule type" value="Genomic_DNA"/>
</dbReference>
<feature type="region of interest" description="Disordered" evidence="1">
    <location>
        <begin position="296"/>
        <end position="432"/>
    </location>
</feature>
<evidence type="ECO:0000256" key="2">
    <source>
        <dbReference type="SAM" id="Phobius"/>
    </source>
</evidence>
<dbReference type="AlphaFoldDB" id="A0A2R6PMY7"/>
<gene>
    <name evidence="3" type="ORF">PHLCEN_2v4673</name>
</gene>
<feature type="compositionally biased region" description="Low complexity" evidence="1">
    <location>
        <begin position="400"/>
        <end position="415"/>
    </location>
</feature>
<feature type="compositionally biased region" description="Low complexity" evidence="1">
    <location>
        <begin position="351"/>
        <end position="365"/>
    </location>
</feature>
<dbReference type="Proteomes" id="UP000186601">
    <property type="component" value="Unassembled WGS sequence"/>
</dbReference>
<keyword evidence="2" id="KW-1133">Transmembrane helix</keyword>
<accession>A0A2R6PMY7</accession>
<name>A0A2R6PMY7_9APHY</name>
<evidence type="ECO:0000313" key="4">
    <source>
        <dbReference type="Proteomes" id="UP000186601"/>
    </source>
</evidence>